<evidence type="ECO:0000259" key="4">
    <source>
        <dbReference type="SMART" id="SM00470"/>
    </source>
</evidence>
<comment type="similarity">
    <text evidence="1">Belongs to the ParB family.</text>
</comment>
<protein>
    <submittedName>
        <fullName evidence="5">Unannotated protein</fullName>
    </submittedName>
</protein>
<evidence type="ECO:0000256" key="3">
    <source>
        <dbReference type="ARBA" id="ARBA00023125"/>
    </source>
</evidence>
<dbReference type="GO" id="GO:0003677">
    <property type="term" value="F:DNA binding"/>
    <property type="evidence" value="ECO:0007669"/>
    <property type="project" value="UniProtKB-KW"/>
</dbReference>
<name>A0A6J6N2G9_9ZZZZ</name>
<evidence type="ECO:0000256" key="1">
    <source>
        <dbReference type="ARBA" id="ARBA00006295"/>
    </source>
</evidence>
<dbReference type="InterPro" id="IPR041468">
    <property type="entry name" value="HTH_ParB/Spo0J"/>
</dbReference>
<dbReference type="Gene3D" id="3.90.1530.30">
    <property type="match status" value="1"/>
</dbReference>
<dbReference type="Pfam" id="PF02195">
    <property type="entry name" value="ParB_N"/>
    <property type="match status" value="1"/>
</dbReference>
<accession>A0A6J6N2G9</accession>
<dbReference type="PANTHER" id="PTHR33375:SF1">
    <property type="entry name" value="CHROMOSOME-PARTITIONING PROTEIN PARB-RELATED"/>
    <property type="match status" value="1"/>
</dbReference>
<dbReference type="SUPFAM" id="SSF109709">
    <property type="entry name" value="KorB DNA-binding domain-like"/>
    <property type="match status" value="1"/>
</dbReference>
<dbReference type="GO" id="GO:0005694">
    <property type="term" value="C:chromosome"/>
    <property type="evidence" value="ECO:0007669"/>
    <property type="project" value="TreeGrafter"/>
</dbReference>
<keyword evidence="2" id="KW-0159">Chromosome partition</keyword>
<reference evidence="5" key="1">
    <citation type="submission" date="2020-05" db="EMBL/GenBank/DDBJ databases">
        <authorList>
            <person name="Chiriac C."/>
            <person name="Salcher M."/>
            <person name="Ghai R."/>
            <person name="Kavagutti S V."/>
        </authorList>
    </citation>
    <scope>NUCLEOTIDE SEQUENCE</scope>
</reference>
<dbReference type="CDD" id="cd16393">
    <property type="entry name" value="SPO0J_N"/>
    <property type="match status" value="1"/>
</dbReference>
<gene>
    <name evidence="5" type="ORF">UFOPK2366_00159</name>
</gene>
<sequence length="311" mass="33400">MARLGGLGKGLGALIPSDLAGDPSIDTDRARLLEVPIESLSPNPHQPRVHFDEESLAELAASIAEIGVLQPVLARDMGDGTYQLVAGERRWRAARRAGLQTIPAVVRTTDDLSSVEQALVENLHRQDLTALEEAAAYQQLIEDFGLTHEQVSSRVGKSRSTITNMLRLLSLPPTIQHLLADGRLSAGHARALLGSPDRAFQEHLAKRAVAEAWSVRAVEDAIRDRQAGSTEGAAAAVTDVTQSDGAGLTPVTRLRPPGLLELEHLLAEHLDTRVAVSMGAKRGKVSIEFADLEDLERIYRHMVEGSPAAGS</sequence>
<dbReference type="Pfam" id="PF23552">
    <property type="entry name" value="ParB_C"/>
    <property type="match status" value="1"/>
</dbReference>
<evidence type="ECO:0000256" key="2">
    <source>
        <dbReference type="ARBA" id="ARBA00022829"/>
    </source>
</evidence>
<dbReference type="GO" id="GO:0007059">
    <property type="term" value="P:chromosome segregation"/>
    <property type="evidence" value="ECO:0007669"/>
    <property type="project" value="UniProtKB-KW"/>
</dbReference>
<dbReference type="GO" id="GO:0045881">
    <property type="term" value="P:positive regulation of sporulation resulting in formation of a cellular spore"/>
    <property type="evidence" value="ECO:0007669"/>
    <property type="project" value="TreeGrafter"/>
</dbReference>
<evidence type="ECO:0000313" key="5">
    <source>
        <dbReference type="EMBL" id="CAB4680312.1"/>
    </source>
</evidence>
<dbReference type="InterPro" id="IPR050336">
    <property type="entry name" value="Chromosome_partition/occlusion"/>
</dbReference>
<dbReference type="FunFam" id="3.90.1530.30:FF:000001">
    <property type="entry name" value="Chromosome partitioning protein ParB"/>
    <property type="match status" value="1"/>
</dbReference>
<dbReference type="InterPro" id="IPR004437">
    <property type="entry name" value="ParB/RepB/Spo0J"/>
</dbReference>
<dbReference type="InterPro" id="IPR057240">
    <property type="entry name" value="ParB_dimer_C"/>
</dbReference>
<dbReference type="PANTHER" id="PTHR33375">
    <property type="entry name" value="CHROMOSOME-PARTITIONING PROTEIN PARB-RELATED"/>
    <property type="match status" value="1"/>
</dbReference>
<dbReference type="InterPro" id="IPR003115">
    <property type="entry name" value="ParB_N"/>
</dbReference>
<feature type="domain" description="ParB-like N-terminal" evidence="4">
    <location>
        <begin position="33"/>
        <end position="123"/>
    </location>
</feature>
<dbReference type="Gene3D" id="1.10.10.2830">
    <property type="match status" value="1"/>
</dbReference>
<dbReference type="AlphaFoldDB" id="A0A6J6N2G9"/>
<dbReference type="NCBIfam" id="TIGR00180">
    <property type="entry name" value="parB_part"/>
    <property type="match status" value="1"/>
</dbReference>
<organism evidence="5">
    <name type="scientific">freshwater metagenome</name>
    <dbReference type="NCBI Taxonomy" id="449393"/>
    <lineage>
        <taxon>unclassified sequences</taxon>
        <taxon>metagenomes</taxon>
        <taxon>ecological metagenomes</taxon>
    </lineage>
</organism>
<dbReference type="SMART" id="SM00470">
    <property type="entry name" value="ParB"/>
    <property type="match status" value="1"/>
</dbReference>
<dbReference type="InterPro" id="IPR036086">
    <property type="entry name" value="ParB/Sulfiredoxin_sf"/>
</dbReference>
<dbReference type="Pfam" id="PF17762">
    <property type="entry name" value="HTH_ParB"/>
    <property type="match status" value="1"/>
</dbReference>
<proteinExistence type="inferred from homology"/>
<dbReference type="SUPFAM" id="SSF110849">
    <property type="entry name" value="ParB/Sulfiredoxin"/>
    <property type="match status" value="1"/>
</dbReference>
<dbReference type="EMBL" id="CAEZXM010000016">
    <property type="protein sequence ID" value="CAB4680312.1"/>
    <property type="molecule type" value="Genomic_DNA"/>
</dbReference>
<dbReference type="FunFam" id="1.10.10.2830:FF:000001">
    <property type="entry name" value="Chromosome partitioning protein ParB"/>
    <property type="match status" value="1"/>
</dbReference>
<keyword evidence="3" id="KW-0238">DNA-binding</keyword>